<dbReference type="Proteomes" id="UP000239446">
    <property type="component" value="Unassembled WGS sequence"/>
</dbReference>
<evidence type="ECO:0000313" key="1">
    <source>
        <dbReference type="EMBL" id="PPK51244.1"/>
    </source>
</evidence>
<reference evidence="2 3" key="2">
    <citation type="submission" date="2018-02" db="EMBL/GenBank/DDBJ databases">
        <title>Subsurface microbial communities from deep shales in Ohio and West Virginia, USA.</title>
        <authorList>
            <person name="Wrighton K."/>
        </authorList>
    </citation>
    <scope>NUCLEOTIDE SEQUENCE [LARGE SCALE GENOMIC DNA]</scope>
    <source>
        <strain evidence="2 3">UTICA-S1B9</strain>
    </source>
</reference>
<dbReference type="Proteomes" id="UP000239648">
    <property type="component" value="Unassembled WGS sequence"/>
</dbReference>
<gene>
    <name evidence="2" type="ORF">B0H24_101340</name>
    <name evidence="1" type="ORF">BY455_11440</name>
</gene>
<dbReference type="OrthoDB" id="2656750at2"/>
<protein>
    <recommendedName>
        <fullName evidence="5">SinR family protein</fullName>
    </recommendedName>
</protein>
<dbReference type="EMBL" id="PTIT01000014">
    <property type="protein sequence ID" value="PPK51244.1"/>
    <property type="molecule type" value="Genomic_DNA"/>
</dbReference>
<reference evidence="1 4" key="1">
    <citation type="submission" date="2018-02" db="EMBL/GenBank/DDBJ databases">
        <title>Deep subsurface shale carbon reservoir microbial communities from Ohio and West Virginia, USA.</title>
        <authorList>
            <person name="Wrighton K."/>
        </authorList>
    </citation>
    <scope>NUCLEOTIDE SEQUENCE [LARGE SCALE GENOMIC DNA]</scope>
    <source>
        <strain evidence="1 4">UTICA-S1B6</strain>
    </source>
</reference>
<accession>A0A2S6G5X0</accession>
<keyword evidence="4" id="KW-1185">Reference proteome</keyword>
<evidence type="ECO:0000313" key="2">
    <source>
        <dbReference type="EMBL" id="PPK54513.1"/>
    </source>
</evidence>
<evidence type="ECO:0008006" key="5">
    <source>
        <dbReference type="Google" id="ProtNLM"/>
    </source>
</evidence>
<sequence>MSAYIVTYDLNSPGQNYEPLHSAIKSCGNWWHYLDSTWLVSTTLSAKEVTQRLLPKIDKNDNLLVIGATDEYAGWLPKKAWQWIHENLNVYVY</sequence>
<name>A0A2S6G5X0_9GAMM</name>
<dbReference type="AlphaFoldDB" id="A0A2S6G5X0"/>
<dbReference type="EMBL" id="PTIU01000013">
    <property type="protein sequence ID" value="PPK54513.1"/>
    <property type="molecule type" value="Genomic_DNA"/>
</dbReference>
<proteinExistence type="predicted"/>
<evidence type="ECO:0000313" key="3">
    <source>
        <dbReference type="Proteomes" id="UP000239446"/>
    </source>
</evidence>
<comment type="caution">
    <text evidence="2">The sequence shown here is derived from an EMBL/GenBank/DDBJ whole genome shotgun (WGS) entry which is preliminary data.</text>
</comment>
<evidence type="ECO:0000313" key="4">
    <source>
        <dbReference type="Proteomes" id="UP000239648"/>
    </source>
</evidence>
<organism evidence="2 3">
    <name type="scientific">Marinobacter persicus</name>
    <dbReference type="NCBI Taxonomy" id="930118"/>
    <lineage>
        <taxon>Bacteria</taxon>
        <taxon>Pseudomonadati</taxon>
        <taxon>Pseudomonadota</taxon>
        <taxon>Gammaproteobacteria</taxon>
        <taxon>Pseudomonadales</taxon>
        <taxon>Marinobacteraceae</taxon>
        <taxon>Marinobacter</taxon>
    </lineage>
</organism>